<feature type="transmembrane region" description="Helical" evidence="7">
    <location>
        <begin position="643"/>
        <end position="665"/>
    </location>
</feature>
<dbReference type="Gene3D" id="1.20.1730.10">
    <property type="entry name" value="Sodium/glucose cotransporter"/>
    <property type="match status" value="1"/>
</dbReference>
<dbReference type="PANTHER" id="PTHR46154:SF2">
    <property type="entry name" value="SOLUTE SYMPORTER FAMILY TRANSPORTER (AFU_ORTHOLOGUE AFUA_6G03200)"/>
    <property type="match status" value="1"/>
</dbReference>
<feature type="transmembrane region" description="Helical" evidence="7">
    <location>
        <begin position="280"/>
        <end position="300"/>
    </location>
</feature>
<evidence type="ECO:0000256" key="3">
    <source>
        <dbReference type="ARBA" id="ARBA00022692"/>
    </source>
</evidence>
<evidence type="ECO:0008006" key="10">
    <source>
        <dbReference type="Google" id="ProtNLM"/>
    </source>
</evidence>
<feature type="transmembrane region" description="Helical" evidence="7">
    <location>
        <begin position="677"/>
        <end position="705"/>
    </location>
</feature>
<dbReference type="PANTHER" id="PTHR46154">
    <property type="match status" value="1"/>
</dbReference>
<dbReference type="GO" id="GO:0005886">
    <property type="term" value="C:plasma membrane"/>
    <property type="evidence" value="ECO:0007669"/>
    <property type="project" value="TreeGrafter"/>
</dbReference>
<feature type="transmembrane region" description="Helical" evidence="7">
    <location>
        <begin position="436"/>
        <end position="460"/>
    </location>
</feature>
<comment type="similarity">
    <text evidence="2 6">Belongs to the sodium:solute symporter (SSF) (TC 2.A.21) family.</text>
</comment>
<evidence type="ECO:0000256" key="7">
    <source>
        <dbReference type="SAM" id="Phobius"/>
    </source>
</evidence>
<feature type="transmembrane region" description="Helical" evidence="7">
    <location>
        <begin position="480"/>
        <end position="503"/>
    </location>
</feature>
<evidence type="ECO:0000313" key="8">
    <source>
        <dbReference type="EMBL" id="KAJ7218611.1"/>
    </source>
</evidence>
<dbReference type="Proteomes" id="UP001219525">
    <property type="component" value="Unassembled WGS sequence"/>
</dbReference>
<feature type="transmembrane region" description="Helical" evidence="7">
    <location>
        <begin position="372"/>
        <end position="398"/>
    </location>
</feature>
<feature type="transmembrane region" description="Helical" evidence="7">
    <location>
        <begin position="334"/>
        <end position="352"/>
    </location>
</feature>
<organism evidence="8 9">
    <name type="scientific">Mycena pura</name>
    <dbReference type="NCBI Taxonomy" id="153505"/>
    <lineage>
        <taxon>Eukaryota</taxon>
        <taxon>Fungi</taxon>
        <taxon>Dikarya</taxon>
        <taxon>Basidiomycota</taxon>
        <taxon>Agaricomycotina</taxon>
        <taxon>Agaricomycetes</taxon>
        <taxon>Agaricomycetidae</taxon>
        <taxon>Agaricales</taxon>
        <taxon>Marasmiineae</taxon>
        <taxon>Mycenaceae</taxon>
        <taxon>Mycena</taxon>
    </lineage>
</organism>
<protein>
    <recommendedName>
        <fullName evidence="10">Urea transporter</fullName>
    </recommendedName>
</protein>
<comment type="subcellular location">
    <subcellularLocation>
        <location evidence="1">Membrane</location>
        <topology evidence="1">Multi-pass membrane protein</topology>
    </subcellularLocation>
</comment>
<name>A0AAD6YJE9_9AGAR</name>
<dbReference type="CDD" id="cd11476">
    <property type="entry name" value="SLC5sbd_DUR3"/>
    <property type="match status" value="1"/>
</dbReference>
<evidence type="ECO:0000256" key="2">
    <source>
        <dbReference type="ARBA" id="ARBA00006434"/>
    </source>
</evidence>
<gene>
    <name evidence="8" type="ORF">GGX14DRAFT_560956</name>
</gene>
<sequence>MGRLFDGDQTTLVSSHLTTASTPFKFACHVPILKPYPLAAQRLAQLLEQDVQSWAAAMILTSHTHWDPPAFRIFVPCPLPPAWLHPYDAIMINSITPAITGVHTHFPHLFFGPASPQCHKNIGDVRADTMDRRDGSSFELCAVGPFNCSQKSLTSPEALAALRDLPKTNPALHLELNGLGGPATEEIENVDLFAPNEDELAYADESDVPLDVVKAHVASGCVALPKGFAVLNIHGDLGRNGAAEDAELDVVVGDLPLALRRTKRETKKPGHHGGDYSHTMILMIVMLYFMVSVYTTNPLIGSPSAMYSLLQEAAIKRPVAGNLDGSYLTMKSNFALVFGIIQLCSGSGTVFLDQAYWQRAIASRPTTAVRAYLLGGVAWFAIPFGFATTLGLAAVALADHPSFPTYPNPLSPSQITPGLASPLAASALLGKGGAVALLIVLFMAVTSCASAELIAVSSILTFDVYKTYARPAATPQQLILVSHIMICVFGLTMAIFACIWNAIGIDLGWLFLTRAGAITGAVGGLMAGLIAWLVTAKVHYGEITVATTGLEYPTLAGNLAAIMTGLILSAVVSWLKPDDFDWEVTRAINASQDDSVASNTETVDMADVGADDEKRMRADDEKRRRDETIALEEPSKLRSAFRLAWISSALVTFILDFLIPIPMFLSHYIFSDRFFTAWVVISFIWVFCSAAISTVLPIVEALAFFKQLATDIRIDLGPGRKREKSSVAA</sequence>
<keyword evidence="4 7" id="KW-1133">Transmembrane helix</keyword>
<accession>A0AAD6YJE9</accession>
<evidence type="ECO:0000256" key="1">
    <source>
        <dbReference type="ARBA" id="ARBA00004141"/>
    </source>
</evidence>
<dbReference type="InterPro" id="IPR001734">
    <property type="entry name" value="Na/solute_symporter"/>
</dbReference>
<evidence type="ECO:0000256" key="6">
    <source>
        <dbReference type="RuleBase" id="RU362091"/>
    </source>
</evidence>
<keyword evidence="9" id="KW-1185">Reference proteome</keyword>
<dbReference type="AlphaFoldDB" id="A0AAD6YJE9"/>
<dbReference type="InterPro" id="IPR031155">
    <property type="entry name" value="DUR"/>
</dbReference>
<keyword evidence="3 7" id="KW-0812">Transmembrane</keyword>
<evidence type="ECO:0000256" key="5">
    <source>
        <dbReference type="ARBA" id="ARBA00023136"/>
    </source>
</evidence>
<dbReference type="PROSITE" id="PS50283">
    <property type="entry name" value="NA_SOLUT_SYMP_3"/>
    <property type="match status" value="1"/>
</dbReference>
<feature type="transmembrane region" description="Helical" evidence="7">
    <location>
        <begin position="515"/>
        <end position="535"/>
    </location>
</feature>
<feature type="transmembrane region" description="Helical" evidence="7">
    <location>
        <begin position="555"/>
        <end position="575"/>
    </location>
</feature>
<dbReference type="GO" id="GO:0015204">
    <property type="term" value="F:urea transmembrane transporter activity"/>
    <property type="evidence" value="ECO:0007669"/>
    <property type="project" value="InterPro"/>
</dbReference>
<dbReference type="EMBL" id="JARJCW010000012">
    <property type="protein sequence ID" value="KAJ7218611.1"/>
    <property type="molecule type" value="Genomic_DNA"/>
</dbReference>
<reference evidence="8" key="1">
    <citation type="submission" date="2023-03" db="EMBL/GenBank/DDBJ databases">
        <title>Massive genome expansion in bonnet fungi (Mycena s.s.) driven by repeated elements and novel gene families across ecological guilds.</title>
        <authorList>
            <consortium name="Lawrence Berkeley National Laboratory"/>
            <person name="Harder C.B."/>
            <person name="Miyauchi S."/>
            <person name="Viragh M."/>
            <person name="Kuo A."/>
            <person name="Thoen E."/>
            <person name="Andreopoulos B."/>
            <person name="Lu D."/>
            <person name="Skrede I."/>
            <person name="Drula E."/>
            <person name="Henrissat B."/>
            <person name="Morin E."/>
            <person name="Kohler A."/>
            <person name="Barry K."/>
            <person name="LaButti K."/>
            <person name="Morin E."/>
            <person name="Salamov A."/>
            <person name="Lipzen A."/>
            <person name="Mereny Z."/>
            <person name="Hegedus B."/>
            <person name="Baldrian P."/>
            <person name="Stursova M."/>
            <person name="Weitz H."/>
            <person name="Taylor A."/>
            <person name="Grigoriev I.V."/>
            <person name="Nagy L.G."/>
            <person name="Martin F."/>
            <person name="Kauserud H."/>
        </authorList>
    </citation>
    <scope>NUCLEOTIDE SEQUENCE</scope>
    <source>
        <strain evidence="8">9144</strain>
    </source>
</reference>
<dbReference type="Pfam" id="PF00474">
    <property type="entry name" value="SSF"/>
    <property type="match status" value="1"/>
</dbReference>
<comment type="caution">
    <text evidence="8">The sequence shown here is derived from an EMBL/GenBank/DDBJ whole genome shotgun (WGS) entry which is preliminary data.</text>
</comment>
<keyword evidence="5 7" id="KW-0472">Membrane</keyword>
<proteinExistence type="inferred from homology"/>
<evidence type="ECO:0000256" key="4">
    <source>
        <dbReference type="ARBA" id="ARBA00022989"/>
    </source>
</evidence>
<dbReference type="InterPro" id="IPR038377">
    <property type="entry name" value="Na/Glc_symporter_sf"/>
</dbReference>
<evidence type="ECO:0000313" key="9">
    <source>
        <dbReference type="Proteomes" id="UP001219525"/>
    </source>
</evidence>